<protein>
    <recommendedName>
        <fullName evidence="2">Protein kinase domain-containing protein</fullName>
    </recommendedName>
</protein>
<feature type="region of interest" description="Disordered" evidence="1">
    <location>
        <begin position="707"/>
        <end position="727"/>
    </location>
</feature>
<dbReference type="GO" id="GO:0004674">
    <property type="term" value="F:protein serine/threonine kinase activity"/>
    <property type="evidence" value="ECO:0007669"/>
    <property type="project" value="TreeGrafter"/>
</dbReference>
<feature type="region of interest" description="Disordered" evidence="1">
    <location>
        <begin position="541"/>
        <end position="562"/>
    </location>
</feature>
<dbReference type="InterPro" id="IPR011009">
    <property type="entry name" value="Kinase-like_dom_sf"/>
</dbReference>
<dbReference type="Pfam" id="PF00069">
    <property type="entry name" value="Pkinase"/>
    <property type="match status" value="1"/>
</dbReference>
<feature type="compositionally biased region" description="Basic and acidic residues" evidence="1">
    <location>
        <begin position="544"/>
        <end position="557"/>
    </location>
</feature>
<feature type="region of interest" description="Disordered" evidence="1">
    <location>
        <begin position="404"/>
        <end position="464"/>
    </location>
</feature>
<feature type="compositionally biased region" description="Polar residues" evidence="1">
    <location>
        <begin position="707"/>
        <end position="723"/>
    </location>
</feature>
<dbReference type="InterPro" id="IPR008271">
    <property type="entry name" value="Ser/Thr_kinase_AS"/>
</dbReference>
<evidence type="ECO:0000313" key="4">
    <source>
        <dbReference type="Proteomes" id="UP000045706"/>
    </source>
</evidence>
<sequence length="849" mass="90216">MVVINMQMDPITAKRLAAKEGEDAEVARLSLVLSPSTATVLETGSWAIFATATAGKEHILDLTILPRQWVPITAVEVHPERRQIAKRAFEASQPMASVKRGKVDDSSAKSGDAVAFQTVPRGVGVIAIHDAAEASRTVTRRPGHPLEHLEPGATAKIIGHQGDYTLTCCETIMLQTNSLVLKAKHSEIPSVAVVKVLRTPPYSAESVMPDRAAAKIASTAEMWLREFKNHSKLSQHAHTASAGGICDIGIEDAKQILADMTAAVAYVHGKGIVHNDIKPANILFKPARGAVLIDFGLSSELRETIAHAGGSPWYIPPEYIINGKRGTPGDVFALGVVMLFVLRKIPLLESSELKWMIADVRKREGQNAARNTMHQWLGIVDRASRSSDGLQHAPLGALPCGCSASRHHDEKACPAREGTREAASPSTSPSLSAAALPAIQRARHMQEQPDHDKDTRGDLGVGHHAADDTMATLGRSLKSPVYLSRASSSSNGSRRPALAARTFSHSSDISAASANSWADDHLDIGVMSGLNTPALEKTVTESLAAKESRPPQKEVKGHSQGKSDISLSLSVFQAKSVLHTSAASPFDLNLNAIESSSLQSARSARSNHSNPITIELPAVRKFKSGPSQTPPEPLSARGDVPGSHDLTCPSHPTLPSGVRDTTLPMGKYYPSNYEMRNHPPHPTMSMEPTPVQPRPVGVAGLSSSVKSESQVPTMSNENFQTSRQDSDVRRKLAQYQRDMIAQARLAATEILGSSAKTTTTPQPTTATATVMLNGFPLAGMRHFAASGGGKPLSPRLLPLGSPGPVTPMDLESGELGSVDRGCGSSTFGDIMGRSGASSPAVEAGAGRFF</sequence>
<accession>A0A0G4N9Y4</accession>
<gene>
    <name evidence="3" type="ORF">BN1723_005653</name>
</gene>
<dbReference type="PANTHER" id="PTHR24359">
    <property type="entry name" value="SERINE/THREONINE-PROTEIN KINASE SBK1"/>
    <property type="match status" value="1"/>
</dbReference>
<dbReference type="EMBL" id="CVQI01033273">
    <property type="protein sequence ID" value="CRK43401.1"/>
    <property type="molecule type" value="Genomic_DNA"/>
</dbReference>
<proteinExistence type="predicted"/>
<dbReference type="InterPro" id="IPR000719">
    <property type="entry name" value="Prot_kinase_dom"/>
</dbReference>
<evidence type="ECO:0000313" key="3">
    <source>
        <dbReference type="EMBL" id="CRK43401.1"/>
    </source>
</evidence>
<evidence type="ECO:0000259" key="2">
    <source>
        <dbReference type="PROSITE" id="PS50011"/>
    </source>
</evidence>
<dbReference type="PANTHER" id="PTHR24359:SF1">
    <property type="entry name" value="INHIBITOR OF NUCLEAR FACTOR KAPPA-B KINASE EPSILON SUBUNIT HOMOLOG 1-RELATED"/>
    <property type="match status" value="1"/>
</dbReference>
<dbReference type="GO" id="GO:0005524">
    <property type="term" value="F:ATP binding"/>
    <property type="evidence" value="ECO:0007669"/>
    <property type="project" value="InterPro"/>
</dbReference>
<evidence type="ECO:0000256" key="1">
    <source>
        <dbReference type="SAM" id="MobiDB-lite"/>
    </source>
</evidence>
<name>A0A0G4N9Y4_VERLO</name>
<dbReference type="SMART" id="SM00220">
    <property type="entry name" value="S_TKc"/>
    <property type="match status" value="1"/>
</dbReference>
<dbReference type="AlphaFoldDB" id="A0A0G4N9Y4"/>
<organism evidence="3 4">
    <name type="scientific">Verticillium longisporum</name>
    <name type="common">Verticillium dahliae var. longisporum</name>
    <dbReference type="NCBI Taxonomy" id="100787"/>
    <lineage>
        <taxon>Eukaryota</taxon>
        <taxon>Fungi</taxon>
        <taxon>Dikarya</taxon>
        <taxon>Ascomycota</taxon>
        <taxon>Pezizomycotina</taxon>
        <taxon>Sordariomycetes</taxon>
        <taxon>Hypocreomycetidae</taxon>
        <taxon>Glomerellales</taxon>
        <taxon>Plectosphaerellaceae</taxon>
        <taxon>Verticillium</taxon>
    </lineage>
</organism>
<feature type="compositionally biased region" description="Low complexity" evidence="1">
    <location>
        <begin position="422"/>
        <end position="438"/>
    </location>
</feature>
<dbReference type="PROSITE" id="PS50011">
    <property type="entry name" value="PROTEIN_KINASE_DOM"/>
    <property type="match status" value="1"/>
</dbReference>
<dbReference type="Proteomes" id="UP000045706">
    <property type="component" value="Unassembled WGS sequence"/>
</dbReference>
<feature type="compositionally biased region" description="Basic and acidic residues" evidence="1">
    <location>
        <begin position="406"/>
        <end position="420"/>
    </location>
</feature>
<dbReference type="Gene3D" id="1.10.510.10">
    <property type="entry name" value="Transferase(Phosphotransferase) domain 1"/>
    <property type="match status" value="1"/>
</dbReference>
<feature type="compositionally biased region" description="Basic and acidic residues" evidence="1">
    <location>
        <begin position="444"/>
        <end position="457"/>
    </location>
</feature>
<feature type="domain" description="Protein kinase" evidence="2">
    <location>
        <begin position="89"/>
        <end position="395"/>
    </location>
</feature>
<dbReference type="SUPFAM" id="SSF56112">
    <property type="entry name" value="Protein kinase-like (PK-like)"/>
    <property type="match status" value="1"/>
</dbReference>
<reference evidence="4" key="1">
    <citation type="submission" date="2015-05" db="EMBL/GenBank/DDBJ databases">
        <authorList>
            <person name="Fogelqvist Johan"/>
        </authorList>
    </citation>
    <scope>NUCLEOTIDE SEQUENCE [LARGE SCALE GENOMIC DNA]</scope>
</reference>
<dbReference type="PROSITE" id="PS00108">
    <property type="entry name" value="PROTEIN_KINASE_ST"/>
    <property type="match status" value="1"/>
</dbReference>